<sequence>MRGSFEFEWWDVDRKGDSRAREVKPHHRATLERTASRVVADRLPDGPLEGKMYEVVSDTDNEGVDGVYYEGYWRVVAKD</sequence>
<reference evidence="1 2" key="1">
    <citation type="submission" date="2020-04" db="EMBL/GenBank/DDBJ databases">
        <title>Marinobacter oceani sp. nov., isolated from marine solar saltern.</title>
        <authorList>
            <person name="Chen X.-Y."/>
        </authorList>
    </citation>
    <scope>NUCLEOTIDE SEQUENCE [LARGE SCALE GENOMIC DNA]</scope>
    <source>
        <strain evidence="1 2">W62</strain>
    </source>
</reference>
<evidence type="ECO:0000313" key="1">
    <source>
        <dbReference type="EMBL" id="NMT62792.1"/>
    </source>
</evidence>
<organism evidence="1 2">
    <name type="scientific">Marinobacter orientalis</name>
    <dbReference type="NCBI Taxonomy" id="1928859"/>
    <lineage>
        <taxon>Bacteria</taxon>
        <taxon>Pseudomonadati</taxon>
        <taxon>Pseudomonadota</taxon>
        <taxon>Gammaproteobacteria</taxon>
        <taxon>Pseudomonadales</taxon>
        <taxon>Marinobacteraceae</taxon>
        <taxon>Marinobacter</taxon>
    </lineage>
</organism>
<dbReference type="AlphaFoldDB" id="A0A7Y0RAY2"/>
<protein>
    <submittedName>
        <fullName evidence="1">Uncharacterized protein</fullName>
    </submittedName>
</protein>
<gene>
    <name evidence="1" type="ORF">HIU99_04195</name>
</gene>
<dbReference type="Proteomes" id="UP000567186">
    <property type="component" value="Unassembled WGS sequence"/>
</dbReference>
<accession>A0A7Y0RAY2</accession>
<proteinExistence type="predicted"/>
<evidence type="ECO:0000313" key="2">
    <source>
        <dbReference type="Proteomes" id="UP000567186"/>
    </source>
</evidence>
<keyword evidence="2" id="KW-1185">Reference proteome</keyword>
<comment type="caution">
    <text evidence="1">The sequence shown here is derived from an EMBL/GenBank/DDBJ whole genome shotgun (WGS) entry which is preliminary data.</text>
</comment>
<dbReference type="EMBL" id="JABCKY010000001">
    <property type="protein sequence ID" value="NMT62792.1"/>
    <property type="molecule type" value="Genomic_DNA"/>
</dbReference>
<dbReference type="OrthoDB" id="9846699at2"/>
<dbReference type="RefSeq" id="WP_135954153.1">
    <property type="nucleotide sequence ID" value="NZ_JABCKY010000001.1"/>
</dbReference>
<name>A0A7Y0RAY2_9GAMM</name>